<proteinExistence type="predicted"/>
<dbReference type="EMBL" id="AP019841">
    <property type="protein sequence ID" value="BBM54328.1"/>
    <property type="molecule type" value="Genomic_DNA"/>
</dbReference>
<dbReference type="Proteomes" id="UP000321944">
    <property type="component" value="Chromosome"/>
</dbReference>
<evidence type="ECO:0000313" key="6">
    <source>
        <dbReference type="Proteomes" id="UP000070483"/>
    </source>
</evidence>
<dbReference type="STRING" id="157687.HMPREF3180_01715"/>
<name>A0A134A2L4_9FUSO</name>
<dbReference type="EMBL" id="AP019835">
    <property type="protein sequence ID" value="BBM49305.1"/>
    <property type="molecule type" value="Genomic_DNA"/>
</dbReference>
<protein>
    <submittedName>
        <fullName evidence="5">Uncharacterized protein</fullName>
    </submittedName>
</protein>
<dbReference type="EMBL" id="LSDD01000129">
    <property type="protein sequence ID" value="KXB61935.1"/>
    <property type="molecule type" value="Genomic_DNA"/>
</dbReference>
<evidence type="ECO:0000313" key="9">
    <source>
        <dbReference type="Proteomes" id="UP000321944"/>
    </source>
</evidence>
<dbReference type="AlphaFoldDB" id="A0A134A2L4"/>
<sequence>MIYSVELDSNLINNFQKVLKESGGDEANIVTKMLKNYIEIEENRKNKKILADNMEFLDKKMDEHIDVLRRLRDK</sequence>
<keyword evidence="1" id="KW-0175">Coiled coil</keyword>
<keyword evidence="6" id="KW-1185">Reference proteome</keyword>
<reference evidence="3 8" key="4">
    <citation type="submission" date="2019-07" db="EMBL/GenBank/DDBJ databases">
        <title>Complete Genome Sequence of Leptotrichia wadei Strain JMUB3934.</title>
        <authorList>
            <person name="Watanabe S."/>
            <person name="Cui L."/>
        </authorList>
    </citation>
    <scope>NUCLEOTIDE SEQUENCE [LARGE SCALE GENOMIC DNA]</scope>
    <source>
        <strain evidence="3 8">JMUB3934</strain>
    </source>
</reference>
<dbReference type="OrthoDB" id="9871837at2"/>
<reference evidence="2 7" key="3">
    <citation type="submission" date="2019-07" db="EMBL/GenBank/DDBJ databases">
        <title>Complete Genome Sequence of Leptotrichia wadei Strain JMUB3933.</title>
        <authorList>
            <person name="Watanabe S."/>
            <person name="Cui L."/>
        </authorList>
    </citation>
    <scope>NUCLEOTIDE SEQUENCE [LARGE SCALE GENOMIC DNA]</scope>
    <source>
        <strain evidence="2 7">JMUB3933</strain>
    </source>
</reference>
<dbReference type="RefSeq" id="WP_021745898.1">
    <property type="nucleotide sequence ID" value="NZ_AP019834.1"/>
</dbReference>
<dbReference type="EMBL" id="AP019834">
    <property type="protein sequence ID" value="BBM47072.1"/>
    <property type="molecule type" value="Genomic_DNA"/>
</dbReference>
<reference evidence="5" key="1">
    <citation type="submission" date="2016-01" db="EMBL/GenBank/DDBJ databases">
        <authorList>
            <person name="Oliw E.H."/>
        </authorList>
    </citation>
    <scope>NUCLEOTIDE SEQUENCE [LARGE SCALE GENOMIC DNA]</scope>
    <source>
        <strain evidence="5">KA00185</strain>
    </source>
</reference>
<evidence type="ECO:0000256" key="1">
    <source>
        <dbReference type="SAM" id="Coils"/>
    </source>
</evidence>
<dbReference type="PATRIC" id="fig|157687.3.peg.1707"/>
<reference evidence="4 9" key="5">
    <citation type="submission" date="2019-07" db="EMBL/GenBank/DDBJ databases">
        <title>Complete Genome Sequence of Leptotrichia wadei Strain JMUB3936.</title>
        <authorList>
            <person name="Watanabe S."/>
            <person name="Cui L."/>
        </authorList>
    </citation>
    <scope>NUCLEOTIDE SEQUENCE [LARGE SCALE GENOMIC DNA]</scope>
    <source>
        <strain evidence="4 9">JMUB3936</strain>
    </source>
</reference>
<evidence type="ECO:0000313" key="7">
    <source>
        <dbReference type="Proteomes" id="UP000321397"/>
    </source>
</evidence>
<gene>
    <name evidence="5" type="ORF">HMPREF3180_01715</name>
    <name evidence="2" type="ORF">JMUB3933_0572</name>
    <name evidence="3" type="ORF">JMUB3934_0600</name>
    <name evidence="4" type="ORF">JMUB3936_0612</name>
</gene>
<evidence type="ECO:0000313" key="4">
    <source>
        <dbReference type="EMBL" id="BBM54328.1"/>
    </source>
</evidence>
<dbReference type="Proteomes" id="UP000321397">
    <property type="component" value="Chromosome"/>
</dbReference>
<reference evidence="6" key="2">
    <citation type="submission" date="2016-01" db="EMBL/GenBank/DDBJ databases">
        <authorList>
            <person name="Mitreva M."/>
            <person name="Pepin K.H."/>
            <person name="Mihindukulasuriya K.A."/>
            <person name="Fulton R."/>
            <person name="Fronick C."/>
            <person name="O'Laughlin M."/>
            <person name="Miner T."/>
            <person name="Herter B."/>
            <person name="Rosa B.A."/>
            <person name="Cordes M."/>
            <person name="Tomlinson C."/>
            <person name="Wollam A."/>
            <person name="Palsikar V.B."/>
            <person name="Mardis E.R."/>
            <person name="Wilson R.K."/>
        </authorList>
    </citation>
    <scope>NUCLEOTIDE SEQUENCE [LARGE SCALE GENOMIC DNA]</scope>
    <source>
        <strain evidence="6">KA00185</strain>
    </source>
</reference>
<evidence type="ECO:0000313" key="2">
    <source>
        <dbReference type="EMBL" id="BBM47072.1"/>
    </source>
</evidence>
<evidence type="ECO:0000313" key="3">
    <source>
        <dbReference type="EMBL" id="BBM49305.1"/>
    </source>
</evidence>
<organism evidence="5 6">
    <name type="scientific">Leptotrichia wadei</name>
    <dbReference type="NCBI Taxonomy" id="157687"/>
    <lineage>
        <taxon>Bacteria</taxon>
        <taxon>Fusobacteriati</taxon>
        <taxon>Fusobacteriota</taxon>
        <taxon>Fusobacteriia</taxon>
        <taxon>Fusobacteriales</taxon>
        <taxon>Leptotrichiaceae</taxon>
        <taxon>Leptotrichia</taxon>
    </lineage>
</organism>
<evidence type="ECO:0000313" key="8">
    <source>
        <dbReference type="Proteomes" id="UP000321501"/>
    </source>
</evidence>
<evidence type="ECO:0000313" key="5">
    <source>
        <dbReference type="EMBL" id="KXB61935.1"/>
    </source>
</evidence>
<dbReference type="Proteomes" id="UP000321501">
    <property type="component" value="Chromosome"/>
</dbReference>
<feature type="coiled-coil region" evidence="1">
    <location>
        <begin position="40"/>
        <end position="74"/>
    </location>
</feature>
<dbReference type="Proteomes" id="UP000070483">
    <property type="component" value="Unassembled WGS sequence"/>
</dbReference>
<accession>A0A134A2L4</accession>